<dbReference type="SUPFAM" id="SSF53756">
    <property type="entry name" value="UDP-Glycosyltransferase/glycogen phosphorylase"/>
    <property type="match status" value="1"/>
</dbReference>
<dbReference type="PANTHER" id="PTHR45947:SF3">
    <property type="entry name" value="SULFOQUINOVOSYL TRANSFERASE SQD2"/>
    <property type="match status" value="1"/>
</dbReference>
<accession>A0ABY3SK16</accession>
<dbReference type="InterPro" id="IPR001296">
    <property type="entry name" value="Glyco_trans_1"/>
</dbReference>
<organism evidence="3 4">
    <name type="scientific">Paenibacillus hexagrammi</name>
    <dbReference type="NCBI Taxonomy" id="2908839"/>
    <lineage>
        <taxon>Bacteria</taxon>
        <taxon>Bacillati</taxon>
        <taxon>Bacillota</taxon>
        <taxon>Bacilli</taxon>
        <taxon>Bacillales</taxon>
        <taxon>Paenibacillaceae</taxon>
        <taxon>Paenibacillus</taxon>
    </lineage>
</organism>
<dbReference type="CDD" id="cd03814">
    <property type="entry name" value="GT4-like"/>
    <property type="match status" value="1"/>
</dbReference>
<gene>
    <name evidence="3" type="ORF">L0M14_03970</name>
</gene>
<feature type="domain" description="Glycosyl transferase family 1" evidence="1">
    <location>
        <begin position="192"/>
        <end position="351"/>
    </location>
</feature>
<name>A0ABY3SK16_9BACL</name>
<proteinExistence type="predicted"/>
<dbReference type="PANTHER" id="PTHR45947">
    <property type="entry name" value="SULFOQUINOVOSYL TRANSFERASE SQD2"/>
    <property type="match status" value="1"/>
</dbReference>
<dbReference type="Gene3D" id="3.40.50.2000">
    <property type="entry name" value="Glycogen Phosphorylase B"/>
    <property type="match status" value="2"/>
</dbReference>
<dbReference type="EMBL" id="CP090978">
    <property type="protein sequence ID" value="UJF34373.1"/>
    <property type="molecule type" value="Genomic_DNA"/>
</dbReference>
<dbReference type="RefSeq" id="WP_235120947.1">
    <property type="nucleotide sequence ID" value="NZ_CP090978.1"/>
</dbReference>
<dbReference type="InterPro" id="IPR050194">
    <property type="entry name" value="Glycosyltransferase_grp1"/>
</dbReference>
<keyword evidence="4" id="KW-1185">Reference proteome</keyword>
<evidence type="ECO:0000259" key="2">
    <source>
        <dbReference type="Pfam" id="PF13439"/>
    </source>
</evidence>
<dbReference type="InterPro" id="IPR028098">
    <property type="entry name" value="Glyco_trans_4-like_N"/>
</dbReference>
<feature type="domain" description="Glycosyltransferase subfamily 4-like N-terminal" evidence="2">
    <location>
        <begin position="14"/>
        <end position="179"/>
    </location>
</feature>
<protein>
    <submittedName>
        <fullName evidence="3">Glycosyltransferase family 1 protein</fullName>
    </submittedName>
</protein>
<sequence>MRVALFTDTYLPEINGVARTLGRWVNYLESNGAECRIYAPTSLETADPEPYSVERFLSIPFLLYPECRLAIPNPLHLRKSLQEFKPTIIHAATPFNLGLLGMRYAHKNGIPFVASYHTHFDQYVSCYKIPWLEPALWKYMLWFHQTCRRIYVPSQSTLEHLSIKGLKHLEVWGRGVDTAIFSPSVNRAEVLASYGVDPAQFVYLFVGRLAPEKSVEVALEAFEGLREEIRSSCSIIIAGDGPSSDSLFEQYGGIRNVVFTGFVQGKKLSDLYAAADAFVFPSSTETFGNVVLEAMASGTPVIGADAGGVADNIIHGSTGLLCEPGNLTSFVDAMEELFVSSEKRQLLSQEALEYAKRQSWEYILKELYKSYVEVVDASTPTLHHDDRIRMIP</sequence>
<reference evidence="3 4" key="1">
    <citation type="journal article" date="2024" name="Int. J. Syst. Evol. Microbiol.">
        <title>Paenibacillus hexagrammi sp. nov., a novel bacterium isolated from the gut content of Hexagrammos agrammus.</title>
        <authorList>
            <person name="Jung H.K."/>
            <person name="Kim D.G."/>
            <person name="Zin H."/>
            <person name="Park J."/>
            <person name="Jung H."/>
            <person name="Kim Y.O."/>
            <person name="Kong H.J."/>
            <person name="Kim J.W."/>
            <person name="Kim Y.S."/>
        </authorList>
    </citation>
    <scope>NUCLEOTIDE SEQUENCE [LARGE SCALE GENOMIC DNA]</scope>
    <source>
        <strain evidence="3 4">YPD9-1</strain>
    </source>
</reference>
<dbReference type="Pfam" id="PF13439">
    <property type="entry name" value="Glyco_transf_4"/>
    <property type="match status" value="1"/>
</dbReference>
<evidence type="ECO:0000313" key="4">
    <source>
        <dbReference type="Proteomes" id="UP001649230"/>
    </source>
</evidence>
<dbReference type="Proteomes" id="UP001649230">
    <property type="component" value="Chromosome"/>
</dbReference>
<dbReference type="Pfam" id="PF00534">
    <property type="entry name" value="Glycos_transf_1"/>
    <property type="match status" value="1"/>
</dbReference>
<evidence type="ECO:0000313" key="3">
    <source>
        <dbReference type="EMBL" id="UJF34373.1"/>
    </source>
</evidence>
<evidence type="ECO:0000259" key="1">
    <source>
        <dbReference type="Pfam" id="PF00534"/>
    </source>
</evidence>